<dbReference type="InterPro" id="IPR020843">
    <property type="entry name" value="ER"/>
</dbReference>
<dbReference type="InterPro" id="IPR042104">
    <property type="entry name" value="PKS_dehydratase_sf"/>
</dbReference>
<keyword evidence="4" id="KW-0597">Phosphoprotein</keyword>
<dbReference type="SMART" id="SM00822">
    <property type="entry name" value="PKS_KR"/>
    <property type="match status" value="1"/>
</dbReference>
<feature type="region of interest" description="C-terminal hotdog fold" evidence="9">
    <location>
        <begin position="1082"/>
        <end position="1235"/>
    </location>
</feature>
<evidence type="ECO:0000256" key="8">
    <source>
        <dbReference type="ARBA" id="ARBA00023315"/>
    </source>
</evidence>
<feature type="compositionally biased region" description="Basic and acidic residues" evidence="10">
    <location>
        <begin position="2190"/>
        <end position="2203"/>
    </location>
</feature>
<dbReference type="Gene3D" id="3.30.70.3290">
    <property type="match status" value="1"/>
</dbReference>
<evidence type="ECO:0000259" key="11">
    <source>
        <dbReference type="PROSITE" id="PS50075"/>
    </source>
</evidence>
<feature type="region of interest" description="N-terminal hotdog fold" evidence="9">
    <location>
        <begin position="943"/>
        <end position="1068"/>
    </location>
</feature>
<dbReference type="InterPro" id="IPR013968">
    <property type="entry name" value="PKS_KR"/>
</dbReference>
<dbReference type="SUPFAM" id="SSF55048">
    <property type="entry name" value="Probable ACP-binding domain of malonyl-CoA ACP transacylase"/>
    <property type="match status" value="1"/>
</dbReference>
<dbReference type="InterPro" id="IPR049900">
    <property type="entry name" value="PKS_mFAS_DH"/>
</dbReference>
<dbReference type="Gene3D" id="1.10.1200.10">
    <property type="entry name" value="ACP-like"/>
    <property type="match status" value="1"/>
</dbReference>
<dbReference type="PROSITE" id="PS00012">
    <property type="entry name" value="PHOSPHOPANTETHEINE"/>
    <property type="match status" value="1"/>
</dbReference>
<dbReference type="Pfam" id="PF08990">
    <property type="entry name" value="Docking"/>
    <property type="match status" value="1"/>
</dbReference>
<dbReference type="Pfam" id="PF13602">
    <property type="entry name" value="ADH_zinc_N_2"/>
    <property type="match status" value="1"/>
</dbReference>
<dbReference type="InterPro" id="IPR014030">
    <property type="entry name" value="Ketoacyl_synth_N"/>
</dbReference>
<evidence type="ECO:0000256" key="9">
    <source>
        <dbReference type="PROSITE-ProRule" id="PRU01363"/>
    </source>
</evidence>
<dbReference type="InterPro" id="IPR020841">
    <property type="entry name" value="PKS_Beta-ketoAc_synthase_dom"/>
</dbReference>
<feature type="active site" description="Proton donor; for dehydratase activity" evidence="9">
    <location>
        <position position="1145"/>
    </location>
</feature>
<evidence type="ECO:0000259" key="13">
    <source>
        <dbReference type="PROSITE" id="PS52019"/>
    </source>
</evidence>
<evidence type="ECO:0000313" key="15">
    <source>
        <dbReference type="Proteomes" id="UP000772196"/>
    </source>
</evidence>
<dbReference type="InterPro" id="IPR036291">
    <property type="entry name" value="NAD(P)-bd_dom_sf"/>
</dbReference>
<dbReference type="CDD" id="cd00833">
    <property type="entry name" value="PKS"/>
    <property type="match status" value="1"/>
</dbReference>
<dbReference type="Pfam" id="PF08240">
    <property type="entry name" value="ADH_N"/>
    <property type="match status" value="1"/>
</dbReference>
<dbReference type="Proteomes" id="UP000772196">
    <property type="component" value="Unassembled WGS sequence"/>
</dbReference>
<evidence type="ECO:0000256" key="7">
    <source>
        <dbReference type="ARBA" id="ARBA00023268"/>
    </source>
</evidence>
<dbReference type="Gene3D" id="3.10.129.110">
    <property type="entry name" value="Polyketide synthase dehydratase"/>
    <property type="match status" value="1"/>
</dbReference>
<dbReference type="InterPro" id="IPR016039">
    <property type="entry name" value="Thiolase-like"/>
</dbReference>
<dbReference type="SUPFAM" id="SSF101173">
    <property type="entry name" value="Docking domain B of the erythromycin polyketide synthase (DEBS)"/>
    <property type="match status" value="1"/>
</dbReference>
<dbReference type="PROSITE" id="PS52019">
    <property type="entry name" value="PKS_MFAS_DH"/>
    <property type="match status" value="1"/>
</dbReference>
<dbReference type="CDD" id="cd08956">
    <property type="entry name" value="KR_3_FAS_SDR_x"/>
    <property type="match status" value="1"/>
</dbReference>
<dbReference type="SUPFAM" id="SSF51735">
    <property type="entry name" value="NAD(P)-binding Rossmann-fold domains"/>
    <property type="match status" value="3"/>
</dbReference>
<keyword evidence="3" id="KW-0596">Phosphopantetheine</keyword>
<dbReference type="Pfam" id="PF16197">
    <property type="entry name" value="KAsynt_C_assoc"/>
    <property type="match status" value="1"/>
</dbReference>
<dbReference type="PROSITE" id="PS52004">
    <property type="entry name" value="KS3_2"/>
    <property type="match status" value="1"/>
</dbReference>
<evidence type="ECO:0000256" key="2">
    <source>
        <dbReference type="ARBA" id="ARBA00004792"/>
    </source>
</evidence>
<feature type="domain" description="PKS/mFAS DH" evidence="13">
    <location>
        <begin position="943"/>
        <end position="1235"/>
    </location>
</feature>
<dbReference type="InterPro" id="IPR020806">
    <property type="entry name" value="PKS_PP-bd"/>
</dbReference>
<evidence type="ECO:0000256" key="3">
    <source>
        <dbReference type="ARBA" id="ARBA00022450"/>
    </source>
</evidence>
<dbReference type="Pfam" id="PF00109">
    <property type="entry name" value="ketoacyl-synt"/>
    <property type="match status" value="1"/>
</dbReference>
<comment type="cofactor">
    <cofactor evidence="1">
        <name>pantetheine 4'-phosphate</name>
        <dbReference type="ChEBI" id="CHEBI:47942"/>
    </cofactor>
</comment>
<dbReference type="InterPro" id="IPR032821">
    <property type="entry name" value="PKS_assoc"/>
</dbReference>
<dbReference type="InterPro" id="IPR016035">
    <property type="entry name" value="Acyl_Trfase/lysoPLipase"/>
</dbReference>
<name>A0ABX1HC82_9ACTN</name>
<dbReference type="Pfam" id="PF00550">
    <property type="entry name" value="PP-binding"/>
    <property type="match status" value="1"/>
</dbReference>
<dbReference type="Pfam" id="PF22953">
    <property type="entry name" value="SpnB_Rossmann"/>
    <property type="match status" value="1"/>
</dbReference>
<organism evidence="14 15">
    <name type="scientific">Streptomyces physcomitrii</name>
    <dbReference type="NCBI Taxonomy" id="2724184"/>
    <lineage>
        <taxon>Bacteria</taxon>
        <taxon>Bacillati</taxon>
        <taxon>Actinomycetota</taxon>
        <taxon>Actinomycetes</taxon>
        <taxon>Kitasatosporales</taxon>
        <taxon>Streptomycetaceae</taxon>
        <taxon>Streptomyces</taxon>
    </lineage>
</organism>
<keyword evidence="15" id="KW-1185">Reference proteome</keyword>
<dbReference type="SMART" id="SM00825">
    <property type="entry name" value="PKS_KS"/>
    <property type="match status" value="1"/>
</dbReference>
<dbReference type="Gene3D" id="3.90.180.10">
    <property type="entry name" value="Medium-chain alcohol dehydrogenases, catalytic domain"/>
    <property type="match status" value="1"/>
</dbReference>
<dbReference type="Gene3D" id="3.40.50.720">
    <property type="entry name" value="NAD(P)-binding Rossmann-like Domain"/>
    <property type="match status" value="1"/>
</dbReference>
<evidence type="ECO:0000256" key="5">
    <source>
        <dbReference type="ARBA" id="ARBA00022679"/>
    </source>
</evidence>
<dbReference type="InterPro" id="IPR015083">
    <property type="entry name" value="NorB/c/GfsB-D-like_docking"/>
</dbReference>
<feature type="region of interest" description="Disordered" evidence="10">
    <location>
        <begin position="2127"/>
        <end position="2147"/>
    </location>
</feature>
<dbReference type="InterPro" id="IPR049551">
    <property type="entry name" value="PKS_DH_C"/>
</dbReference>
<comment type="pathway">
    <text evidence="2">Antibiotic biosynthesis.</text>
</comment>
<dbReference type="InterPro" id="IPR013154">
    <property type="entry name" value="ADH-like_N"/>
</dbReference>
<dbReference type="Pfam" id="PF00698">
    <property type="entry name" value="Acyl_transf_1"/>
    <property type="match status" value="1"/>
</dbReference>
<dbReference type="Pfam" id="PF02801">
    <property type="entry name" value="Ketoacyl-synt_C"/>
    <property type="match status" value="1"/>
</dbReference>
<dbReference type="SUPFAM" id="SSF53901">
    <property type="entry name" value="Thiolase-like"/>
    <property type="match status" value="1"/>
</dbReference>
<dbReference type="SMART" id="SM00823">
    <property type="entry name" value="PKS_PP"/>
    <property type="match status" value="1"/>
</dbReference>
<dbReference type="PANTHER" id="PTHR43775:SF51">
    <property type="entry name" value="INACTIVE PHENOLPHTHIOCEROL SYNTHESIS POLYKETIDE SYNTHASE TYPE I PKS1-RELATED"/>
    <property type="match status" value="1"/>
</dbReference>
<dbReference type="InterPro" id="IPR001227">
    <property type="entry name" value="Ac_transferase_dom_sf"/>
</dbReference>
<dbReference type="InterPro" id="IPR006162">
    <property type="entry name" value="Ppantetheine_attach_site"/>
</dbReference>
<dbReference type="InterPro" id="IPR055123">
    <property type="entry name" value="SpnB-like_Rossmann"/>
</dbReference>
<dbReference type="InterPro" id="IPR016036">
    <property type="entry name" value="Malonyl_transacylase_ACP-bd"/>
</dbReference>
<gene>
    <name evidence="14" type="ORF">HFV08_27285</name>
</gene>
<evidence type="ECO:0000313" key="14">
    <source>
        <dbReference type="EMBL" id="NKI44880.1"/>
    </source>
</evidence>
<dbReference type="InterPro" id="IPR057326">
    <property type="entry name" value="KR_dom"/>
</dbReference>
<dbReference type="InterPro" id="IPR036736">
    <property type="entry name" value="ACP-like_sf"/>
</dbReference>
<protein>
    <submittedName>
        <fullName evidence="14">SDR family NAD(P)-dependent oxidoreductase</fullName>
    </submittedName>
</protein>
<dbReference type="EMBL" id="JAAWWP010000023">
    <property type="protein sequence ID" value="NKI44880.1"/>
    <property type="molecule type" value="Genomic_DNA"/>
</dbReference>
<proteinExistence type="predicted"/>
<sequence length="2226" mass="233040">MTTANEDKLRDYLKKAIADAQDARRRLREVEEQGREPLAIVGMACRFPGGVSTPEQLWDLVARCGDAIGDFPADRGWNLASLYDADPEHTGTTYSTSGGFLYEAAGFDPAFFGISPREALAMDPQQRLLLETAWETFERTGIDPTSLRGSRTGVFAGLMYHDYASRLPELPADLEGYVGSGSAGSIATGRLAYTFGLEGPAVTVDTACSSSLVALHLAVQSLRNGECDLALAGGATVMATPDTFVEFSRQRGLAQDGRCKPFAAAADGTGWGEGVGLLLVERLSDARRNGHPILAVVRSTAVNQDGASNGLTAPNGPSQKRVITTALDAAGLTTADVDVVEAHGTGTALGDPIEAQALLATYGQGRPADRPLWLGSVKSNIGHTQAAAGVAGIIKMVQALRHGQLPATLHVDKPTPHVDWSSGGVQLLTEQREWPALDRPRRAAVSSFGISGTNAHVILEQSEPAHAETAEAEGTGEVVTLALSARGDAALRAYAERLHEHLAADPHLGPQELATAFATRARLPHRAGLVVTERSELLDALQALTHDQPHPALTQGTSHSGKTVFVFPGQGSQWVGMGVQLLATSPVFAKSMQECAAALAPFTDWNLLDVLDDAEALARVDVVQPATWAVMVSLARWWQDHGIHPDAVIGHSQGEIAAAHIAGALSLEDAARVVALRSKALTTLAGTGGMMSLALSTEQAGELIAPYGDDLHLAALNSPTSTVVAGTTEALDALQQHCEADGIRHRRIPVDYASHTPLVEPLRTQLAAQIGELTPRQSDIPFYSTVTTEPVDTTTLTTDYWFTNLRTTVHFNPTVQKLLAHGHTHYIETSPHPGLTTAIEETADSSLSGPSDNPADGTPTEDAQPLSTHATLLRGDDTPTRLHQALAHVYAHGLNPNWGHSAPAAHPYALPTYPFQRQRLWLRSATAASGGKPDALGLAESGHPLLGAALELAEGEGLVLTGRIGLDTQPWLADHTVSGTVILPGTAFVDLALHAAQQVGSTVLAELTHEAPLVLPAEGAVQVQLTVAGPDEQGARTLNVHARPADSPPDTPWTRHAHGSIAPAGTAPAPVPAMAVWPPEGATALDVEDLYERLEAAGLRYGPVFRGVRAAWRRGEEIYTTVTLPQDTATEAENAPYALHPALLDAALHGITLGTFTTPDADRETPADQATPTPHLPFAWTDIHLHTTQATTLHTRLTPTDQPNTLAVTTTHPDGTPLATAHTLTLRPLTPSTLTPTPPLHALTWTPLAQPEAAQAAAQEGTGWAVWGGALESSVLPKAQRIAGLAELSEAPEVLVLPVAVPDGADPVRGAQLPGAVHTVTADVLGALQAWLDSDPPEHSRLLVLTRGAVAVGTEEPDLLTAAVWGLVRSAEKENPGRLVLVDTDGSPRSLAALPSAAASGEPELLVREGELRVARLVRAQAPELAVPAEGPWRLDVTEEGSLDHLALLPAPEAAAPLRAGEVRIAVRAAGLNFRDALGALGMYPGGVRIGAEAAGVVLETAPDVTGLAPGDRVFGMVSGAAGPRAVTDRRLLAKMPAGWTFSEAATVPVVYLTAYYGLVDLGGLKPGESVLIHSATGGVGNAAIQLARHLGAEIYATASPAKWPALRAMGVPESRISTTRSLDFEQAIATAVGRDAGGDGSGGEKSIDVVLNSLAQEYVDASLRLQRPGGRFLEMGKTDRRDPEAVREEHGVHYTAFDMVEAGPDRMAEMLAEVVALFERGVFAMPPLTHWDVRSAPTALRHLSQAKHLGKIALTLPRPLDPEGTVLITGATGLIGGLTARHLVAEHGARQLLLVGRRGAEAPGMAELVADLEELGARVTVAACDVADREALGTLLASVPAAHPLTGVVHSAGVLDDGVLPSLTAERLRTVFTPKVDAAWALHELTAGADLAMFTLFSSASGALGSPGQANYAAANAFLDALAQYRRARGLPAASLGWGLWEEASGMTGKLGGTDHSRLSRAGSLPLSAEEGMRLFDAVGGMDQAVLLPTKLDTAALRGRADIPPVLRLLVRGGAVARPAAPGRADSEQGFAERLAGLSPLEQEQAVLTLVRTEAASVLGHGDVAALAPGEPFTSLGFDSLTAVELRNRLARDTGLRLPAGLVFDHPTPRALADWLADRLGPAIEAARNSGSPSPASASEAADPQEAAVREALAGLPLERLRAAGLLDTLLSLARDEAAGEAAGAPRPPADKHEEHDQHDEAGALDFDSLDAADLIDLALNDSDS</sequence>
<dbReference type="SUPFAM" id="SSF47336">
    <property type="entry name" value="ACP-like"/>
    <property type="match status" value="1"/>
</dbReference>
<feature type="region of interest" description="Disordered" evidence="10">
    <location>
        <begin position="843"/>
        <end position="864"/>
    </location>
</feature>
<evidence type="ECO:0000256" key="6">
    <source>
        <dbReference type="ARBA" id="ARBA00023194"/>
    </source>
</evidence>
<dbReference type="PROSITE" id="PS50075">
    <property type="entry name" value="CARRIER"/>
    <property type="match status" value="1"/>
</dbReference>
<dbReference type="Pfam" id="PF21089">
    <property type="entry name" value="PKS_DH_N"/>
    <property type="match status" value="1"/>
</dbReference>
<keyword evidence="8" id="KW-0012">Acyltransferase</keyword>
<dbReference type="InterPro" id="IPR011032">
    <property type="entry name" value="GroES-like_sf"/>
</dbReference>
<dbReference type="Pfam" id="PF14765">
    <property type="entry name" value="PS-DH"/>
    <property type="match status" value="1"/>
</dbReference>
<keyword evidence="5" id="KW-0808">Transferase</keyword>
<dbReference type="Gene3D" id="3.40.50.11460">
    <property type="match status" value="1"/>
</dbReference>
<comment type="caution">
    <text evidence="14">The sequence shown here is derived from an EMBL/GenBank/DDBJ whole genome shotgun (WGS) entry which is preliminary data.</text>
</comment>
<dbReference type="InterPro" id="IPR049552">
    <property type="entry name" value="PKS_DH_N"/>
</dbReference>
<dbReference type="SMART" id="SM00829">
    <property type="entry name" value="PKS_ER"/>
    <property type="match status" value="1"/>
</dbReference>
<dbReference type="SUPFAM" id="SSF52151">
    <property type="entry name" value="FabD/lysophospholipase-like"/>
    <property type="match status" value="1"/>
</dbReference>
<dbReference type="Gene3D" id="3.40.47.10">
    <property type="match status" value="1"/>
</dbReference>
<dbReference type="InterPro" id="IPR014031">
    <property type="entry name" value="Ketoacyl_synth_C"/>
</dbReference>
<evidence type="ECO:0000259" key="12">
    <source>
        <dbReference type="PROSITE" id="PS52004"/>
    </source>
</evidence>
<reference evidence="14 15" key="1">
    <citation type="submission" date="2020-04" db="EMBL/GenBank/DDBJ databases">
        <title>Phylogenetic Diversity and Antibacterial Activity against Ralstonia solanacearum of Endophytic Actinomycete Isolated from Moss.</title>
        <authorList>
            <person name="Zhuang X."/>
        </authorList>
    </citation>
    <scope>NUCLEOTIDE SEQUENCE [LARGE SCALE GENOMIC DNA]</scope>
    <source>
        <strain evidence="14 15">LD120</strain>
    </source>
</reference>
<evidence type="ECO:0000256" key="1">
    <source>
        <dbReference type="ARBA" id="ARBA00001957"/>
    </source>
</evidence>
<dbReference type="SMART" id="SM00826">
    <property type="entry name" value="PKS_DH"/>
    <property type="match status" value="1"/>
</dbReference>
<feature type="domain" description="Carrier" evidence="11">
    <location>
        <begin position="2046"/>
        <end position="2121"/>
    </location>
</feature>
<dbReference type="InterPro" id="IPR018201">
    <property type="entry name" value="Ketoacyl_synth_AS"/>
</dbReference>
<dbReference type="CDD" id="cd05195">
    <property type="entry name" value="enoyl_red"/>
    <property type="match status" value="1"/>
</dbReference>
<dbReference type="InterPro" id="IPR014043">
    <property type="entry name" value="Acyl_transferase_dom"/>
</dbReference>
<feature type="region of interest" description="Disordered" evidence="10">
    <location>
        <begin position="2179"/>
        <end position="2209"/>
    </location>
</feature>
<dbReference type="Gene3D" id="3.40.366.10">
    <property type="entry name" value="Malonyl-Coenzyme A Acyl Carrier Protein, domain 2"/>
    <property type="match status" value="1"/>
</dbReference>
<dbReference type="PANTHER" id="PTHR43775">
    <property type="entry name" value="FATTY ACID SYNTHASE"/>
    <property type="match status" value="1"/>
</dbReference>
<keyword evidence="7" id="KW-0511">Multifunctional enzyme</keyword>
<evidence type="ECO:0000256" key="4">
    <source>
        <dbReference type="ARBA" id="ARBA00022553"/>
    </source>
</evidence>
<dbReference type="Pfam" id="PF08659">
    <property type="entry name" value="KR"/>
    <property type="match status" value="1"/>
</dbReference>
<dbReference type="InterPro" id="IPR020807">
    <property type="entry name" value="PKS_DH"/>
</dbReference>
<feature type="active site" description="Proton acceptor; for dehydratase activity" evidence="9">
    <location>
        <position position="975"/>
    </location>
</feature>
<keyword evidence="6" id="KW-0045">Antibiotic biosynthesis</keyword>
<accession>A0ABX1HC82</accession>
<dbReference type="SMART" id="SM01294">
    <property type="entry name" value="PKS_PP_betabranch"/>
    <property type="match status" value="1"/>
</dbReference>
<evidence type="ECO:0000256" key="10">
    <source>
        <dbReference type="SAM" id="MobiDB-lite"/>
    </source>
</evidence>
<dbReference type="SMART" id="SM00827">
    <property type="entry name" value="PKS_AT"/>
    <property type="match status" value="1"/>
</dbReference>
<dbReference type="InterPro" id="IPR036299">
    <property type="entry name" value="Polyketide_synth_docking_sf"/>
</dbReference>
<dbReference type="InterPro" id="IPR050091">
    <property type="entry name" value="PKS_NRPS_Biosynth_Enz"/>
</dbReference>
<dbReference type="PROSITE" id="PS00606">
    <property type="entry name" value="KS3_1"/>
    <property type="match status" value="1"/>
</dbReference>
<feature type="domain" description="Ketosynthase family 3 (KS3)" evidence="12">
    <location>
        <begin position="35"/>
        <end position="461"/>
    </location>
</feature>
<dbReference type="SUPFAM" id="SSF50129">
    <property type="entry name" value="GroES-like"/>
    <property type="match status" value="1"/>
</dbReference>
<dbReference type="InterPro" id="IPR009081">
    <property type="entry name" value="PP-bd_ACP"/>
</dbReference>